<keyword evidence="3" id="KW-1185">Reference proteome</keyword>
<sequence>MSARHTSNNAIDTSHPLRAFLVLVAVAVGVPAGLLHEQAGGDLNQSSPPLPATAADVASGGTHPNGGRDA</sequence>
<proteinExistence type="predicted"/>
<organism evidence="2 3">
    <name type="scientific">Streptomyces netropsis</name>
    <name type="common">Streptoverticillium netropsis</name>
    <dbReference type="NCBI Taxonomy" id="55404"/>
    <lineage>
        <taxon>Bacteria</taxon>
        <taxon>Bacillati</taxon>
        <taxon>Actinomycetota</taxon>
        <taxon>Actinomycetes</taxon>
        <taxon>Kitasatosporales</taxon>
        <taxon>Streptomycetaceae</taxon>
        <taxon>Streptomyces</taxon>
    </lineage>
</organism>
<dbReference type="EMBL" id="JACHJG010000019">
    <property type="protein sequence ID" value="MBB4890428.1"/>
    <property type="molecule type" value="Genomic_DNA"/>
</dbReference>
<dbReference type="RefSeq" id="WP_184739612.1">
    <property type="nucleotide sequence ID" value="NZ_BMRW01000017.1"/>
</dbReference>
<evidence type="ECO:0000313" key="3">
    <source>
        <dbReference type="Proteomes" id="UP000556436"/>
    </source>
</evidence>
<comment type="caution">
    <text evidence="2">The sequence shown here is derived from an EMBL/GenBank/DDBJ whole genome shotgun (WGS) entry which is preliminary data.</text>
</comment>
<name>A0A7W7LIP4_STRNE</name>
<evidence type="ECO:0000256" key="1">
    <source>
        <dbReference type="SAM" id="MobiDB-lite"/>
    </source>
</evidence>
<dbReference type="AlphaFoldDB" id="A0A7W7LIP4"/>
<dbReference type="Proteomes" id="UP000556436">
    <property type="component" value="Unassembled WGS sequence"/>
</dbReference>
<feature type="region of interest" description="Disordered" evidence="1">
    <location>
        <begin position="38"/>
        <end position="70"/>
    </location>
</feature>
<evidence type="ECO:0000313" key="2">
    <source>
        <dbReference type="EMBL" id="MBB4890428.1"/>
    </source>
</evidence>
<protein>
    <submittedName>
        <fullName evidence="2">Uncharacterized protein</fullName>
    </submittedName>
</protein>
<reference evidence="2 3" key="1">
    <citation type="submission" date="2020-08" db="EMBL/GenBank/DDBJ databases">
        <title>Genomic Encyclopedia of Type Strains, Phase III (KMG-III): the genomes of soil and plant-associated and newly described type strains.</title>
        <authorList>
            <person name="Whitman W."/>
        </authorList>
    </citation>
    <scope>NUCLEOTIDE SEQUENCE [LARGE SCALE GENOMIC DNA]</scope>
    <source>
        <strain evidence="2 3">CECT 3265</strain>
    </source>
</reference>
<gene>
    <name evidence="2" type="ORF">FHS38_006513</name>
</gene>
<accession>A0A7W7LIP4</accession>